<name>A0A6J6KJK4_9ZZZZ</name>
<reference evidence="3" key="1">
    <citation type="submission" date="2020-05" db="EMBL/GenBank/DDBJ databases">
        <authorList>
            <person name="Chiriac C."/>
            <person name="Salcher M."/>
            <person name="Ghai R."/>
            <person name="Kavagutti S V."/>
        </authorList>
    </citation>
    <scope>NUCLEOTIDE SEQUENCE</scope>
</reference>
<dbReference type="EMBL" id="CAEZWD010000069">
    <property type="protein sequence ID" value="CAB4650462.1"/>
    <property type="molecule type" value="Genomic_DNA"/>
</dbReference>
<evidence type="ECO:0000256" key="1">
    <source>
        <dbReference type="ARBA" id="ARBA00006525"/>
    </source>
</evidence>
<gene>
    <name evidence="4" type="ORF">UFOPK2171_00625</name>
    <name evidence="3" type="ORF">UFOPK2237_00332</name>
</gene>
<dbReference type="SUPFAM" id="SSF102405">
    <property type="entry name" value="MCP/YpsA-like"/>
    <property type="match status" value="1"/>
</dbReference>
<dbReference type="Pfam" id="PF02481">
    <property type="entry name" value="DNA_processg_A"/>
    <property type="match status" value="1"/>
</dbReference>
<evidence type="ECO:0000259" key="2">
    <source>
        <dbReference type="Pfam" id="PF02481"/>
    </source>
</evidence>
<dbReference type="GO" id="GO:0009294">
    <property type="term" value="P:DNA-mediated transformation"/>
    <property type="evidence" value="ECO:0007669"/>
    <property type="project" value="InterPro"/>
</dbReference>
<dbReference type="PANTHER" id="PTHR43022:SF1">
    <property type="entry name" value="PROTEIN SMF"/>
    <property type="match status" value="1"/>
</dbReference>
<dbReference type="Gene3D" id="3.40.50.450">
    <property type="match status" value="1"/>
</dbReference>
<protein>
    <submittedName>
        <fullName evidence="3">Unannotated protein</fullName>
    </submittedName>
</protein>
<dbReference type="AlphaFoldDB" id="A0A6J6KJK4"/>
<dbReference type="EMBL" id="CAEZWI010000024">
    <property type="protein sequence ID" value="CAB4648059.1"/>
    <property type="molecule type" value="Genomic_DNA"/>
</dbReference>
<comment type="similarity">
    <text evidence="1">Belongs to the DprA/Smf family.</text>
</comment>
<evidence type="ECO:0000313" key="4">
    <source>
        <dbReference type="EMBL" id="CAB4650462.1"/>
    </source>
</evidence>
<feature type="domain" description="Smf/DprA SLOG" evidence="2">
    <location>
        <begin position="77"/>
        <end position="289"/>
    </location>
</feature>
<dbReference type="NCBIfam" id="TIGR00732">
    <property type="entry name" value="dprA"/>
    <property type="match status" value="1"/>
</dbReference>
<dbReference type="PANTHER" id="PTHR43022">
    <property type="entry name" value="PROTEIN SMF"/>
    <property type="match status" value="1"/>
</dbReference>
<dbReference type="InterPro" id="IPR057666">
    <property type="entry name" value="DrpA_SLOG"/>
</dbReference>
<sequence>MASQLTDRQARLIISIAGEPGDERVGQAVAEFGAADAVDRWESGYGADAMCKSIDRVLNSPLIEQAVKSLNSVRGRFITPADEEWPDSLEDLDTAAPVGLWCTGGGSLAEISNQSLAIVGARSATAYGQRIAYELGMQGAQENVGIISGAAYGIDAAAHRGSLAGIGNTIAVLACGVDVAYPASHRGLLSTITDSGVVVSEAPPGAKPHKHRFLIRNRLIAALSQSTVVVEAALRSGSLSTSNWAHVLNRQIWGIPGPITSATSAGVHAAIRDNMMKIATSADEIFQDFKSPAIPLQLGLLDGAIVGLISQSPRSTHELAMHFGSEIDFHDLQAALMLLEVRKLISLSNQGWKLVK</sequence>
<accession>A0A6J6KJK4</accession>
<evidence type="ECO:0000313" key="3">
    <source>
        <dbReference type="EMBL" id="CAB4648059.1"/>
    </source>
</evidence>
<organism evidence="3">
    <name type="scientific">freshwater metagenome</name>
    <dbReference type="NCBI Taxonomy" id="449393"/>
    <lineage>
        <taxon>unclassified sequences</taxon>
        <taxon>metagenomes</taxon>
        <taxon>ecological metagenomes</taxon>
    </lineage>
</organism>
<proteinExistence type="inferred from homology"/>
<dbReference type="InterPro" id="IPR003488">
    <property type="entry name" value="DprA"/>
</dbReference>